<name>A0A0C2YBR1_HEBCY</name>
<evidence type="ECO:0000313" key="1">
    <source>
        <dbReference type="EMBL" id="KIM47278.1"/>
    </source>
</evidence>
<reference evidence="1 2" key="1">
    <citation type="submission" date="2014-04" db="EMBL/GenBank/DDBJ databases">
        <authorList>
            <consortium name="DOE Joint Genome Institute"/>
            <person name="Kuo A."/>
            <person name="Gay G."/>
            <person name="Dore J."/>
            <person name="Kohler A."/>
            <person name="Nagy L.G."/>
            <person name="Floudas D."/>
            <person name="Copeland A."/>
            <person name="Barry K.W."/>
            <person name="Cichocki N."/>
            <person name="Veneault-Fourrey C."/>
            <person name="LaButti K."/>
            <person name="Lindquist E.A."/>
            <person name="Lipzen A."/>
            <person name="Lundell T."/>
            <person name="Morin E."/>
            <person name="Murat C."/>
            <person name="Sun H."/>
            <person name="Tunlid A."/>
            <person name="Henrissat B."/>
            <person name="Grigoriev I.V."/>
            <person name="Hibbett D.S."/>
            <person name="Martin F."/>
            <person name="Nordberg H.P."/>
            <person name="Cantor M.N."/>
            <person name="Hua S.X."/>
        </authorList>
    </citation>
    <scope>NUCLEOTIDE SEQUENCE [LARGE SCALE GENOMIC DNA]</scope>
    <source>
        <strain evidence="2">h7</strain>
    </source>
</reference>
<proteinExistence type="predicted"/>
<organism evidence="1 2">
    <name type="scientific">Hebeloma cylindrosporum</name>
    <dbReference type="NCBI Taxonomy" id="76867"/>
    <lineage>
        <taxon>Eukaryota</taxon>
        <taxon>Fungi</taxon>
        <taxon>Dikarya</taxon>
        <taxon>Basidiomycota</taxon>
        <taxon>Agaricomycotina</taxon>
        <taxon>Agaricomycetes</taxon>
        <taxon>Agaricomycetidae</taxon>
        <taxon>Agaricales</taxon>
        <taxon>Agaricineae</taxon>
        <taxon>Hymenogastraceae</taxon>
        <taxon>Hebeloma</taxon>
    </lineage>
</organism>
<sequence>MALRRELIIISEGVTPDFPPLGQTPPREKPNRPVRSIIKARSDSVNVASAYLWALIVAA</sequence>
<gene>
    <name evidence="1" type="ORF">M413DRAFT_23500</name>
</gene>
<reference evidence="2" key="2">
    <citation type="submission" date="2015-01" db="EMBL/GenBank/DDBJ databases">
        <title>Evolutionary Origins and Diversification of the Mycorrhizal Mutualists.</title>
        <authorList>
            <consortium name="DOE Joint Genome Institute"/>
            <consortium name="Mycorrhizal Genomics Consortium"/>
            <person name="Kohler A."/>
            <person name="Kuo A."/>
            <person name="Nagy L.G."/>
            <person name="Floudas D."/>
            <person name="Copeland A."/>
            <person name="Barry K.W."/>
            <person name="Cichocki N."/>
            <person name="Veneault-Fourrey C."/>
            <person name="LaButti K."/>
            <person name="Lindquist E.A."/>
            <person name="Lipzen A."/>
            <person name="Lundell T."/>
            <person name="Morin E."/>
            <person name="Murat C."/>
            <person name="Riley R."/>
            <person name="Ohm R."/>
            <person name="Sun H."/>
            <person name="Tunlid A."/>
            <person name="Henrissat B."/>
            <person name="Grigoriev I.V."/>
            <person name="Hibbett D.S."/>
            <person name="Martin F."/>
        </authorList>
    </citation>
    <scope>NUCLEOTIDE SEQUENCE [LARGE SCALE GENOMIC DNA]</scope>
    <source>
        <strain evidence="2">h7</strain>
    </source>
</reference>
<accession>A0A0C2YBR1</accession>
<evidence type="ECO:0000313" key="2">
    <source>
        <dbReference type="Proteomes" id="UP000053424"/>
    </source>
</evidence>
<dbReference type="Proteomes" id="UP000053424">
    <property type="component" value="Unassembled WGS sequence"/>
</dbReference>
<keyword evidence="2" id="KW-1185">Reference proteome</keyword>
<dbReference type="AlphaFoldDB" id="A0A0C2YBR1"/>
<dbReference type="EMBL" id="KN831770">
    <property type="protein sequence ID" value="KIM47278.1"/>
    <property type="molecule type" value="Genomic_DNA"/>
</dbReference>
<dbReference type="HOGENOM" id="CLU_2961034_0_0_1"/>
<protein>
    <submittedName>
        <fullName evidence="1">Uncharacterized protein</fullName>
    </submittedName>
</protein>